<proteinExistence type="predicted"/>
<evidence type="ECO:0000313" key="3">
    <source>
        <dbReference type="Proteomes" id="UP000222485"/>
    </source>
</evidence>
<sequence length="83" mass="8763">MNYIIFSIILGVVSGLVATIWTIKHESRTGVLKLADAAGAVALGFFTALGMAIAWPLGVPGFLIALAIWYFVNKGKNADGRPS</sequence>
<keyword evidence="1" id="KW-1133">Transmembrane helix</keyword>
<name>A0A1V0EDW8_9CAUD</name>
<keyword evidence="1" id="KW-0812">Transmembrane</keyword>
<accession>A0A1V0EDW8</accession>
<evidence type="ECO:0000313" key="2">
    <source>
        <dbReference type="EMBL" id="ARB15088.1"/>
    </source>
</evidence>
<dbReference type="Proteomes" id="UP000222485">
    <property type="component" value="Genome"/>
</dbReference>
<organism evidence="2 3">
    <name type="scientific">Caulobacter phage Ccr32</name>
    <dbReference type="NCBI Taxonomy" id="1959738"/>
    <lineage>
        <taxon>Viruses</taxon>
        <taxon>Duplodnaviria</taxon>
        <taxon>Heunggongvirae</taxon>
        <taxon>Uroviricota</taxon>
        <taxon>Caudoviricetes</taxon>
        <taxon>Jeanschmidtviridae</taxon>
        <taxon>Shapirovirus</taxon>
        <taxon>Shapirovirus cbk</taxon>
    </lineage>
</organism>
<protein>
    <submittedName>
        <fullName evidence="2">Uncharacterized protein</fullName>
    </submittedName>
</protein>
<reference evidence="3" key="1">
    <citation type="journal article" date="2017" name="Curr. Microbiol.">
        <title>Genomic Diversity of Type B3 Bacteriophages of Caulobacter crescentus.</title>
        <authorList>
            <person name="Ash K.T."/>
            <person name="Drake K.M."/>
            <person name="Gibbs W.S."/>
            <person name="Ely B."/>
        </authorList>
    </citation>
    <scope>NUCLEOTIDE SEQUENCE [LARGE SCALE GENOMIC DNA]</scope>
</reference>
<feature type="transmembrane region" description="Helical" evidence="1">
    <location>
        <begin position="53"/>
        <end position="72"/>
    </location>
</feature>
<dbReference type="EMBL" id="KY555146">
    <property type="protein sequence ID" value="ARB15088.1"/>
    <property type="molecule type" value="Genomic_DNA"/>
</dbReference>
<gene>
    <name evidence="2" type="ORF">Ccr32_gp170</name>
</gene>
<keyword evidence="1" id="KW-0472">Membrane</keyword>
<feature type="transmembrane region" description="Helical" evidence="1">
    <location>
        <begin position="6"/>
        <end position="23"/>
    </location>
</feature>
<evidence type="ECO:0000256" key="1">
    <source>
        <dbReference type="SAM" id="Phobius"/>
    </source>
</evidence>